<evidence type="ECO:0000313" key="4">
    <source>
        <dbReference type="Proteomes" id="UP000756921"/>
    </source>
</evidence>
<comment type="caution">
    <text evidence="3">The sequence shown here is derived from an EMBL/GenBank/DDBJ whole genome shotgun (WGS) entry which is preliminary data.</text>
</comment>
<evidence type="ECO:0000313" key="3">
    <source>
        <dbReference type="EMBL" id="KAF9730228.1"/>
    </source>
</evidence>
<accession>A0A9P6G824</accession>
<sequence length="442" mass="50124">MGETKRYPVGSQPERRVTPMNSAVTTKRNQKETACCVQPSSNESSEASNRRDMKQRPRKINRTNAGLATKPPTAMEMASHPKSLVAQTEICQLKQVQQQLVEENRHDRFYSERYEYIVNRFLLPYAGKRRVQFDDRTTTSLDFLLVPLIQHAQESAVLQNQVRSLQQELLSKESNVITNALSDDYFAEEFRRLAAQIKTLSRVLHPHENKDMFKVLGPCVLGATSQDQWASRIGRKLFIEAWMWSRLIYLIFRTPFVVHGPGNDAAFNLWSSLFGMQHIDSWPQPSIPCETWRYMTNGQLVATLDTTDPSEARQKGQDLNLEQHAIHTWNTAKEYLEAPLAAITPTDHSAHVSGIVNGAFRLATNMSLQRSRLQITYPEIGDKVNMAHMTPLPSCVEENMDNGIVTLVINPGLTKWGNAHGKFFDHRLDIVPALVTVNGRSA</sequence>
<organism evidence="3 4">
    <name type="scientific">Paraphaeosphaeria minitans</name>
    <dbReference type="NCBI Taxonomy" id="565426"/>
    <lineage>
        <taxon>Eukaryota</taxon>
        <taxon>Fungi</taxon>
        <taxon>Dikarya</taxon>
        <taxon>Ascomycota</taxon>
        <taxon>Pezizomycotina</taxon>
        <taxon>Dothideomycetes</taxon>
        <taxon>Pleosporomycetidae</taxon>
        <taxon>Pleosporales</taxon>
        <taxon>Massarineae</taxon>
        <taxon>Didymosphaeriaceae</taxon>
        <taxon>Paraphaeosphaeria</taxon>
    </lineage>
</organism>
<dbReference type="Proteomes" id="UP000756921">
    <property type="component" value="Unassembled WGS sequence"/>
</dbReference>
<protein>
    <submittedName>
        <fullName evidence="3">Uncharacterized protein</fullName>
    </submittedName>
</protein>
<gene>
    <name evidence="3" type="ORF">PMIN01_12161</name>
</gene>
<evidence type="ECO:0000256" key="1">
    <source>
        <dbReference type="SAM" id="Coils"/>
    </source>
</evidence>
<dbReference type="EMBL" id="WJXW01000015">
    <property type="protein sequence ID" value="KAF9730228.1"/>
    <property type="molecule type" value="Genomic_DNA"/>
</dbReference>
<dbReference type="AlphaFoldDB" id="A0A9P6G824"/>
<reference evidence="3" key="1">
    <citation type="journal article" date="2020" name="Mol. Plant Microbe Interact.">
        <title>Genome Sequence of the Biocontrol Agent Coniothyrium minitans strain Conio (IMI 134523).</title>
        <authorList>
            <person name="Patel D."/>
            <person name="Shittu T.A."/>
            <person name="Baroncelli R."/>
            <person name="Muthumeenakshi S."/>
            <person name="Osborne T.H."/>
            <person name="Janganan T.K."/>
            <person name="Sreenivasaprasad S."/>
        </authorList>
    </citation>
    <scope>NUCLEOTIDE SEQUENCE</scope>
    <source>
        <strain evidence="3">Conio</strain>
    </source>
</reference>
<keyword evidence="1" id="KW-0175">Coiled coil</keyword>
<evidence type="ECO:0000256" key="2">
    <source>
        <dbReference type="SAM" id="MobiDB-lite"/>
    </source>
</evidence>
<proteinExistence type="predicted"/>
<feature type="region of interest" description="Disordered" evidence="2">
    <location>
        <begin position="1"/>
        <end position="67"/>
    </location>
</feature>
<name>A0A9P6G824_9PLEO</name>
<dbReference type="OrthoDB" id="3545916at2759"/>
<feature type="coiled-coil region" evidence="1">
    <location>
        <begin position="148"/>
        <end position="175"/>
    </location>
</feature>
<keyword evidence="4" id="KW-1185">Reference proteome</keyword>